<comment type="caution">
    <text evidence="3">The sequence shown here is derived from an EMBL/GenBank/DDBJ whole genome shotgun (WGS) entry which is preliminary data.</text>
</comment>
<dbReference type="STRING" id="74649.A0A2P6R6P9"/>
<dbReference type="GO" id="GO:0043531">
    <property type="term" value="F:ADP binding"/>
    <property type="evidence" value="ECO:0007669"/>
    <property type="project" value="InterPro"/>
</dbReference>
<dbReference type="InterPro" id="IPR027417">
    <property type="entry name" value="P-loop_NTPase"/>
</dbReference>
<keyword evidence="1" id="KW-0611">Plant defense</keyword>
<feature type="domain" description="NB-ARC" evidence="2">
    <location>
        <begin position="13"/>
        <end position="107"/>
    </location>
</feature>
<dbReference type="PRINTS" id="PR00364">
    <property type="entry name" value="DISEASERSIST"/>
</dbReference>
<gene>
    <name evidence="3" type="ORF">RchiOBHm_Chr3g0453801</name>
</gene>
<evidence type="ECO:0000313" key="3">
    <source>
        <dbReference type="EMBL" id="PRQ42087.1"/>
    </source>
</evidence>
<dbReference type="PANTHER" id="PTHR36766">
    <property type="entry name" value="PLANT BROAD-SPECTRUM MILDEW RESISTANCE PROTEIN RPW8"/>
    <property type="match status" value="1"/>
</dbReference>
<dbReference type="Gene3D" id="1.10.8.430">
    <property type="entry name" value="Helical domain of apoptotic protease-activating factors"/>
    <property type="match status" value="1"/>
</dbReference>
<evidence type="ECO:0000256" key="1">
    <source>
        <dbReference type="ARBA" id="ARBA00022821"/>
    </source>
</evidence>
<proteinExistence type="predicted"/>
<dbReference type="InterPro" id="IPR002182">
    <property type="entry name" value="NB-ARC"/>
</dbReference>
<keyword evidence="3" id="KW-0378">Hydrolase</keyword>
<dbReference type="GO" id="GO:0006952">
    <property type="term" value="P:defense response"/>
    <property type="evidence" value="ECO:0007669"/>
    <property type="project" value="UniProtKB-KW"/>
</dbReference>
<dbReference type="Gene3D" id="3.40.50.300">
    <property type="entry name" value="P-loop containing nucleotide triphosphate hydrolases"/>
    <property type="match status" value="1"/>
</dbReference>
<reference evidence="3 4" key="1">
    <citation type="journal article" date="2018" name="Nat. Genet.">
        <title>The Rosa genome provides new insights in the design of modern roses.</title>
        <authorList>
            <person name="Bendahmane M."/>
        </authorList>
    </citation>
    <scope>NUCLEOTIDE SEQUENCE [LARGE SCALE GENOMIC DNA]</scope>
    <source>
        <strain evidence="4">cv. Old Blush</strain>
    </source>
</reference>
<dbReference type="EMBL" id="PDCK01000041">
    <property type="protein sequence ID" value="PRQ42087.1"/>
    <property type="molecule type" value="Genomic_DNA"/>
</dbReference>
<accession>A0A2P6R6P9</accession>
<dbReference type="GO" id="GO:0016787">
    <property type="term" value="F:hydrolase activity"/>
    <property type="evidence" value="ECO:0007669"/>
    <property type="project" value="UniProtKB-KW"/>
</dbReference>
<protein>
    <submittedName>
        <fullName evidence="3">Putative P-loop containing nucleoside triphosphate hydrolase</fullName>
    </submittedName>
</protein>
<evidence type="ECO:0000313" key="4">
    <source>
        <dbReference type="Proteomes" id="UP000238479"/>
    </source>
</evidence>
<dbReference type="Pfam" id="PF00931">
    <property type="entry name" value="NB-ARC"/>
    <property type="match status" value="1"/>
</dbReference>
<dbReference type="SUPFAM" id="SSF52540">
    <property type="entry name" value="P-loop containing nucleoside triphosphate hydrolases"/>
    <property type="match status" value="1"/>
</dbReference>
<name>A0A2P6R6P9_ROSCH</name>
<organism evidence="3 4">
    <name type="scientific">Rosa chinensis</name>
    <name type="common">China rose</name>
    <dbReference type="NCBI Taxonomy" id="74649"/>
    <lineage>
        <taxon>Eukaryota</taxon>
        <taxon>Viridiplantae</taxon>
        <taxon>Streptophyta</taxon>
        <taxon>Embryophyta</taxon>
        <taxon>Tracheophyta</taxon>
        <taxon>Spermatophyta</taxon>
        <taxon>Magnoliopsida</taxon>
        <taxon>eudicotyledons</taxon>
        <taxon>Gunneridae</taxon>
        <taxon>Pentapetalae</taxon>
        <taxon>rosids</taxon>
        <taxon>fabids</taxon>
        <taxon>Rosales</taxon>
        <taxon>Rosaceae</taxon>
        <taxon>Rosoideae</taxon>
        <taxon>Rosoideae incertae sedis</taxon>
        <taxon>Rosa</taxon>
    </lineage>
</organism>
<dbReference type="Proteomes" id="UP000238479">
    <property type="component" value="Chromosome 3"/>
</dbReference>
<dbReference type="PANTHER" id="PTHR36766:SF40">
    <property type="entry name" value="DISEASE RESISTANCE PROTEIN RGA3"/>
    <property type="match status" value="1"/>
</dbReference>
<keyword evidence="4" id="KW-1185">Reference proteome</keyword>
<sequence>MVTKTPLETATSKTTDISKLNRLQVEIKEQLKGKKFLFVLDDVWNENYDDWSLLQAPFISGAGGSNFIVTTHNLRVASMMHTLPIHILGKLSNEDWWLLLAKHAFKNGKPSAFPNLEEIGKKIVVKYNGLPLAAKTLGGLLRGIIYRFRGFE</sequence>
<dbReference type="Gramene" id="PRQ42087">
    <property type="protein sequence ID" value="PRQ42087"/>
    <property type="gene ID" value="RchiOBHm_Chr3g0453801"/>
</dbReference>
<dbReference type="AlphaFoldDB" id="A0A2P6R6P9"/>
<evidence type="ECO:0000259" key="2">
    <source>
        <dbReference type="Pfam" id="PF00931"/>
    </source>
</evidence>
<dbReference type="OMA" id="WWLLLAK"/>
<dbReference type="InterPro" id="IPR042197">
    <property type="entry name" value="Apaf_helical"/>
</dbReference>